<keyword evidence="1" id="KW-0472">Membrane</keyword>
<dbReference type="AlphaFoldDB" id="A0A9D2CC79"/>
<dbReference type="EMBL" id="DXDA01000056">
    <property type="protein sequence ID" value="HIY69092.1"/>
    <property type="molecule type" value="Genomic_DNA"/>
</dbReference>
<dbReference type="Proteomes" id="UP000886844">
    <property type="component" value="Unassembled WGS sequence"/>
</dbReference>
<feature type="transmembrane region" description="Helical" evidence="1">
    <location>
        <begin position="141"/>
        <end position="167"/>
    </location>
</feature>
<reference evidence="2" key="2">
    <citation type="submission" date="2021-04" db="EMBL/GenBank/DDBJ databases">
        <authorList>
            <person name="Gilroy R."/>
        </authorList>
    </citation>
    <scope>NUCLEOTIDE SEQUENCE</scope>
    <source>
        <strain evidence="2">5134</strain>
    </source>
</reference>
<protein>
    <submittedName>
        <fullName evidence="2">HXXEE domain-containing protein</fullName>
    </submittedName>
</protein>
<feature type="transmembrane region" description="Helical" evidence="1">
    <location>
        <begin position="110"/>
        <end position="129"/>
    </location>
</feature>
<gene>
    <name evidence="2" type="ORF">H9828_06720</name>
</gene>
<evidence type="ECO:0000256" key="1">
    <source>
        <dbReference type="SAM" id="Phobius"/>
    </source>
</evidence>
<comment type="caution">
    <text evidence="2">The sequence shown here is derived from an EMBL/GenBank/DDBJ whole genome shotgun (WGS) entry which is preliminary data.</text>
</comment>
<name>A0A9D2CC79_9BACT</name>
<reference evidence="2" key="1">
    <citation type="journal article" date="2021" name="PeerJ">
        <title>Extensive microbial diversity within the chicken gut microbiome revealed by metagenomics and culture.</title>
        <authorList>
            <person name="Gilroy R."/>
            <person name="Ravi A."/>
            <person name="Getino M."/>
            <person name="Pursley I."/>
            <person name="Horton D.L."/>
            <person name="Alikhan N.F."/>
            <person name="Baker D."/>
            <person name="Gharbi K."/>
            <person name="Hall N."/>
            <person name="Watson M."/>
            <person name="Adriaenssens E.M."/>
            <person name="Foster-Nyarko E."/>
            <person name="Jarju S."/>
            <person name="Secka A."/>
            <person name="Antonio M."/>
            <person name="Oren A."/>
            <person name="Chaudhuri R.R."/>
            <person name="La Ragione R."/>
            <person name="Hildebrand F."/>
            <person name="Pallen M.J."/>
        </authorList>
    </citation>
    <scope>NUCLEOTIDE SEQUENCE</scope>
    <source>
        <strain evidence="2">5134</strain>
    </source>
</reference>
<keyword evidence="1" id="KW-0812">Transmembrane</keyword>
<dbReference type="InterPro" id="IPR025671">
    <property type="entry name" value="HXXEE"/>
</dbReference>
<sequence length="173" mass="19662">MLSETLLWLFPAVFVLHEAEEILFLPPWLQRHREWLLNRFPRGSSRLLPFFDGISRTTFAGIAAEEFVLVLGVTAWASWADVCYPWLALFLAFGVHLVVHLLQGLLIRRYVPVVATSLIGLLYCGWGLRTLLQLGMFSLREYVLCAVAGCLIAGVNLWTMHALAATLRRRPRN</sequence>
<organism evidence="2 3">
    <name type="scientific">Candidatus Alistipes intestinigallinarum</name>
    <dbReference type="NCBI Taxonomy" id="2838440"/>
    <lineage>
        <taxon>Bacteria</taxon>
        <taxon>Pseudomonadati</taxon>
        <taxon>Bacteroidota</taxon>
        <taxon>Bacteroidia</taxon>
        <taxon>Bacteroidales</taxon>
        <taxon>Rikenellaceae</taxon>
        <taxon>Alistipes</taxon>
    </lineage>
</organism>
<accession>A0A9D2CC79</accession>
<dbReference type="Pfam" id="PF13787">
    <property type="entry name" value="HXXEE"/>
    <property type="match status" value="1"/>
</dbReference>
<proteinExistence type="predicted"/>
<feature type="transmembrane region" description="Helical" evidence="1">
    <location>
        <begin position="84"/>
        <end position="103"/>
    </location>
</feature>
<evidence type="ECO:0000313" key="3">
    <source>
        <dbReference type="Proteomes" id="UP000886844"/>
    </source>
</evidence>
<evidence type="ECO:0000313" key="2">
    <source>
        <dbReference type="EMBL" id="HIY69092.1"/>
    </source>
</evidence>
<keyword evidence="1" id="KW-1133">Transmembrane helix</keyword>